<reference evidence="2" key="1">
    <citation type="journal article" date="2022" name="Plant J.">
        <title>Strategies of tolerance reflected in two North American maple genomes.</title>
        <authorList>
            <person name="McEvoy S.L."/>
            <person name="Sezen U.U."/>
            <person name="Trouern-Trend A."/>
            <person name="McMahon S.M."/>
            <person name="Schaberg P.G."/>
            <person name="Yang J."/>
            <person name="Wegrzyn J.L."/>
            <person name="Swenson N.G."/>
        </authorList>
    </citation>
    <scope>NUCLEOTIDE SEQUENCE</scope>
    <source>
        <strain evidence="2">91603</strain>
    </source>
</reference>
<accession>A0AAD5P2V8</accession>
<comment type="caution">
    <text evidence="2">The sequence shown here is derived from an EMBL/GenBank/DDBJ whole genome shotgun (WGS) entry which is preliminary data.</text>
</comment>
<evidence type="ECO:0000313" key="3">
    <source>
        <dbReference type="Proteomes" id="UP001064489"/>
    </source>
</evidence>
<reference evidence="2" key="2">
    <citation type="submission" date="2023-02" db="EMBL/GenBank/DDBJ databases">
        <authorList>
            <person name="Swenson N.G."/>
            <person name="Wegrzyn J.L."/>
            <person name="Mcevoy S.L."/>
        </authorList>
    </citation>
    <scope>NUCLEOTIDE SEQUENCE</scope>
    <source>
        <strain evidence="2">91603</strain>
        <tissue evidence="2">Leaf</tissue>
    </source>
</reference>
<sequence>MFQQMIERLPYPNTLVGNINAPAPAPANRDEVKGFALGRPEGRRPLRAMRHVQFEDFSDGDSNEDFAGYQRNREKRIGVSDAPRSDVERSQAGPPID</sequence>
<gene>
    <name evidence="2" type="ORF">LWI28_011854</name>
</gene>
<feature type="region of interest" description="Disordered" evidence="1">
    <location>
        <begin position="54"/>
        <end position="97"/>
    </location>
</feature>
<dbReference type="EMBL" id="JAJSOW010000003">
    <property type="protein sequence ID" value="KAI9195116.1"/>
    <property type="molecule type" value="Genomic_DNA"/>
</dbReference>
<feature type="region of interest" description="Disordered" evidence="1">
    <location>
        <begin position="10"/>
        <end position="30"/>
    </location>
</feature>
<dbReference type="AlphaFoldDB" id="A0AAD5P2V8"/>
<evidence type="ECO:0000256" key="1">
    <source>
        <dbReference type="SAM" id="MobiDB-lite"/>
    </source>
</evidence>
<keyword evidence="3" id="KW-1185">Reference proteome</keyword>
<feature type="compositionally biased region" description="Basic and acidic residues" evidence="1">
    <location>
        <begin position="71"/>
        <end position="89"/>
    </location>
</feature>
<evidence type="ECO:0000313" key="2">
    <source>
        <dbReference type="EMBL" id="KAI9195116.1"/>
    </source>
</evidence>
<protein>
    <submittedName>
        <fullName evidence="2">Uncharacterized protein</fullName>
    </submittedName>
</protein>
<dbReference type="Proteomes" id="UP001064489">
    <property type="component" value="Chromosome 1"/>
</dbReference>
<proteinExistence type="predicted"/>
<name>A0AAD5P2V8_ACENE</name>
<organism evidence="2 3">
    <name type="scientific">Acer negundo</name>
    <name type="common">Box elder</name>
    <dbReference type="NCBI Taxonomy" id="4023"/>
    <lineage>
        <taxon>Eukaryota</taxon>
        <taxon>Viridiplantae</taxon>
        <taxon>Streptophyta</taxon>
        <taxon>Embryophyta</taxon>
        <taxon>Tracheophyta</taxon>
        <taxon>Spermatophyta</taxon>
        <taxon>Magnoliopsida</taxon>
        <taxon>eudicotyledons</taxon>
        <taxon>Gunneridae</taxon>
        <taxon>Pentapetalae</taxon>
        <taxon>rosids</taxon>
        <taxon>malvids</taxon>
        <taxon>Sapindales</taxon>
        <taxon>Sapindaceae</taxon>
        <taxon>Hippocastanoideae</taxon>
        <taxon>Acereae</taxon>
        <taxon>Acer</taxon>
    </lineage>
</organism>